<feature type="active site" description="Proton donor" evidence="11">
    <location>
        <position position="107"/>
    </location>
</feature>
<dbReference type="GO" id="GO:0009507">
    <property type="term" value="C:chloroplast"/>
    <property type="evidence" value="ECO:0007669"/>
    <property type="project" value="TreeGrafter"/>
</dbReference>
<dbReference type="UniPathway" id="UPA00135">
    <property type="reaction ID" value="UER00198"/>
</dbReference>
<evidence type="ECO:0000256" key="10">
    <source>
        <dbReference type="ARBA" id="ARBA00031693"/>
    </source>
</evidence>
<dbReference type="Gene3D" id="3.40.50.1000">
    <property type="entry name" value="HAD superfamily/HAD-like"/>
    <property type="match status" value="1"/>
</dbReference>
<keyword evidence="9" id="KW-0718">Serine biosynthesis</keyword>
<dbReference type="NCBIfam" id="TIGR00338">
    <property type="entry name" value="serB"/>
    <property type="match status" value="1"/>
</dbReference>
<name>A0A0D6QYH8_ARACU</name>
<dbReference type="FunFam" id="1.10.150.210:FF:000003">
    <property type="entry name" value="Phosphoserine phosphatase SerB"/>
    <property type="match status" value="1"/>
</dbReference>
<keyword evidence="8" id="KW-0460">Magnesium</keyword>
<comment type="cofactor">
    <cofactor evidence="1">
        <name>Mg(2+)</name>
        <dbReference type="ChEBI" id="CHEBI:18420"/>
    </cofactor>
</comment>
<protein>
    <recommendedName>
        <fullName evidence="4">phosphoserine phosphatase</fullName>
        <ecNumber evidence="4">3.1.3.3</ecNumber>
    </recommendedName>
    <alternativeName>
        <fullName evidence="10">O-phosphoserine phosphohydrolase</fullName>
    </alternativeName>
</protein>
<keyword evidence="6" id="KW-0479">Metal-binding</keyword>
<dbReference type="FunFam" id="3.40.50.1000:FF:000077">
    <property type="entry name" value="Phosphoserine phosphatase, chloroplastic"/>
    <property type="match status" value="1"/>
</dbReference>
<evidence type="ECO:0000256" key="11">
    <source>
        <dbReference type="PIRSR" id="PIRSR604469-1"/>
    </source>
</evidence>
<accession>A0A0D6QYH8</accession>
<evidence type="ECO:0000313" key="12">
    <source>
        <dbReference type="EMBL" id="JAG95063.1"/>
    </source>
</evidence>
<reference evidence="12" key="1">
    <citation type="submission" date="2015-03" db="EMBL/GenBank/DDBJ databases">
        <title>A transcriptome of Araucaria cunninghamii, an australian fine timber species.</title>
        <authorList>
            <person name="Jing Yi C.J.Y."/>
            <person name="Yin San L.Y.S."/>
            <person name="Abdul Karim S.S."/>
            <person name="Wan Azmi N.N."/>
            <person name="Hercus R.R."/>
            <person name="Croft L.L."/>
        </authorList>
    </citation>
    <scope>NUCLEOTIDE SEQUENCE</scope>
    <source>
        <strain evidence="12">MI0301</strain>
        <tissue evidence="12">Leaf</tissue>
    </source>
</reference>
<evidence type="ECO:0000256" key="6">
    <source>
        <dbReference type="ARBA" id="ARBA00022723"/>
    </source>
</evidence>
<dbReference type="InterPro" id="IPR036412">
    <property type="entry name" value="HAD-like_sf"/>
</dbReference>
<dbReference type="InterPro" id="IPR004469">
    <property type="entry name" value="PSP"/>
</dbReference>
<evidence type="ECO:0000256" key="3">
    <source>
        <dbReference type="ARBA" id="ARBA00009184"/>
    </source>
</evidence>
<dbReference type="EMBL" id="GCKF01041631">
    <property type="protein sequence ID" value="JAG95063.1"/>
    <property type="molecule type" value="Transcribed_RNA"/>
</dbReference>
<evidence type="ECO:0000256" key="1">
    <source>
        <dbReference type="ARBA" id="ARBA00001946"/>
    </source>
</evidence>
<evidence type="ECO:0000256" key="8">
    <source>
        <dbReference type="ARBA" id="ARBA00022842"/>
    </source>
</evidence>
<dbReference type="SUPFAM" id="SSF56784">
    <property type="entry name" value="HAD-like"/>
    <property type="match status" value="1"/>
</dbReference>
<dbReference type="InterPro" id="IPR023214">
    <property type="entry name" value="HAD_sf"/>
</dbReference>
<evidence type="ECO:0000256" key="2">
    <source>
        <dbReference type="ARBA" id="ARBA00005135"/>
    </source>
</evidence>
<comment type="pathway">
    <text evidence="2">Amino-acid biosynthesis; L-serine biosynthesis; L-serine from 3-phospho-D-glycerate: step 3/3.</text>
</comment>
<organism evidence="12">
    <name type="scientific">Araucaria cunninghamii</name>
    <name type="common">Hoop pine</name>
    <name type="synonym">Moreton Bay pine</name>
    <dbReference type="NCBI Taxonomy" id="56994"/>
    <lineage>
        <taxon>Eukaryota</taxon>
        <taxon>Viridiplantae</taxon>
        <taxon>Streptophyta</taxon>
        <taxon>Embryophyta</taxon>
        <taxon>Tracheophyta</taxon>
        <taxon>Spermatophyta</taxon>
        <taxon>Pinopsida</taxon>
        <taxon>Pinidae</taxon>
        <taxon>Conifers II</taxon>
        <taxon>Araucariales</taxon>
        <taxon>Araucariaceae</taxon>
        <taxon>Araucaria</taxon>
    </lineage>
</organism>
<feature type="active site" description="Nucleophile" evidence="11">
    <location>
        <position position="105"/>
    </location>
</feature>
<keyword evidence="7" id="KW-0378">Hydrolase</keyword>
<dbReference type="Gene3D" id="1.10.150.210">
    <property type="entry name" value="Phosphoserine phosphatase, domain 2"/>
    <property type="match status" value="1"/>
</dbReference>
<evidence type="ECO:0000256" key="4">
    <source>
        <dbReference type="ARBA" id="ARBA00012640"/>
    </source>
</evidence>
<evidence type="ECO:0000256" key="5">
    <source>
        <dbReference type="ARBA" id="ARBA00022605"/>
    </source>
</evidence>
<dbReference type="GO" id="GO:0036424">
    <property type="term" value="F:L-phosphoserine phosphatase activity"/>
    <property type="evidence" value="ECO:0007669"/>
    <property type="project" value="InterPro"/>
</dbReference>
<dbReference type="GO" id="GO:0000287">
    <property type="term" value="F:magnesium ion binding"/>
    <property type="evidence" value="ECO:0007669"/>
    <property type="project" value="TreeGrafter"/>
</dbReference>
<dbReference type="CDD" id="cd04309">
    <property type="entry name" value="HAD_PSP_eu"/>
    <property type="match status" value="1"/>
</dbReference>
<dbReference type="PANTHER" id="PTHR43344">
    <property type="entry name" value="PHOSPHOSERINE PHOSPHATASE"/>
    <property type="match status" value="1"/>
</dbReference>
<dbReference type="GO" id="GO:0006564">
    <property type="term" value="P:L-serine biosynthetic process"/>
    <property type="evidence" value="ECO:0007669"/>
    <property type="project" value="UniProtKB-KW"/>
</dbReference>
<dbReference type="Pfam" id="PF00702">
    <property type="entry name" value="Hydrolase"/>
    <property type="match status" value="1"/>
</dbReference>
<dbReference type="EC" id="3.1.3.3" evidence="4"/>
<keyword evidence="5" id="KW-0028">Amino-acid biosynthesis</keyword>
<dbReference type="AlphaFoldDB" id="A0A0D6QYH8"/>
<evidence type="ECO:0000256" key="9">
    <source>
        <dbReference type="ARBA" id="ARBA00023299"/>
    </source>
</evidence>
<sequence>MAGLSRAVFSDISNSKSTLLCPRHAISTNLSGTASFLRSDHRHFSISARYRSYNLVCSKSKNRAAGYMIRASGAQTSQTLPPAHKTSPSAEVLKIWHNADAVCFDVDSTVCIDEGIDELAEFSGAGEAVAAWTSRAMGGSVPFEEALAARLSLFRPSASVVANYLQRHPPRLNPGIQDLVKNLKAKGVDVYLVSGGFRQMIEPVAALLEIPCQNIYANRLLFGNEGEYVGFDPEEPTSRSGGKATAVAKIKKEHGYKTLVMVGDGATDLEARQPGGADLFICYGGIQLRSKVAQAADWFVLSFDNLIKELNSTT</sequence>
<comment type="similarity">
    <text evidence="3">Belongs to the HAD-like hydrolase superfamily. SerB family.</text>
</comment>
<evidence type="ECO:0000256" key="7">
    <source>
        <dbReference type="ARBA" id="ARBA00022801"/>
    </source>
</evidence>
<dbReference type="InterPro" id="IPR050582">
    <property type="entry name" value="HAD-like_SerB"/>
</dbReference>
<dbReference type="NCBIfam" id="TIGR01488">
    <property type="entry name" value="HAD-SF-IB"/>
    <property type="match status" value="1"/>
</dbReference>
<proteinExistence type="inferred from homology"/>
<dbReference type="PANTHER" id="PTHR43344:SF2">
    <property type="entry name" value="PHOSPHOSERINE PHOSPHATASE"/>
    <property type="match status" value="1"/>
</dbReference>